<sequence length="255" mass="27772">MKMAQTEIVLHWLENGSNVMSTYQSLLEYKDNQSDSLSIISSNATLVASVSNIVQMLQPIRILTNGLAANAALTKMVVNWKDPNKKLQSGDVLTLMNTTGTIAATLLIWAEVGPEAVAAISAFAMASDLYTSFKPYLSTAKIWLNNALGNSMQLTKPASVATAPLYWGTNGSLEVAGGYNLLSYDEIMSTKGLFACLTDQGMSNSALKLMGNVIPGSLTPVNDDMYRRDYCEYLYKKSGGTDHVSWMDYCPTKYP</sequence>
<protein>
    <submittedName>
        <fullName evidence="1">Uncharacterized protein</fullName>
    </submittedName>
</protein>
<dbReference type="eggNOG" id="ENOG5032NYJ">
    <property type="taxonomic scope" value="Bacteria"/>
</dbReference>
<dbReference type="HOGENOM" id="CLU_1105482_0_0_4"/>
<evidence type="ECO:0000313" key="1">
    <source>
        <dbReference type="EMBL" id="AFT87717.1"/>
    </source>
</evidence>
<dbReference type="KEGG" id="bpx:BUPH_06409"/>
<accession>K0DSU8</accession>
<dbReference type="AlphaFoldDB" id="K0DSU8"/>
<gene>
    <name evidence="1" type="ORF">BUPH_06409</name>
</gene>
<name>K0DSU8_9BURK</name>
<reference evidence="1 2" key="1">
    <citation type="journal article" date="2012" name="J. Bacteriol.">
        <title>Complete Genome Sequence of Burkholderia phenoliruptrix BR3459a (CLA1), a Heat-Tolerant, Nitrogen-Fixing Symbiont of Mimosa flocculosa.</title>
        <authorList>
            <person name="de Oliveira Cunha C."/>
            <person name="Goda Zuleta L.F."/>
            <person name="Paula de Almeida L.G."/>
            <person name="Prioli Ciapina L."/>
            <person name="Lustrino Borges W."/>
            <person name="Pitard R.M."/>
            <person name="Baldani J.I."/>
            <person name="Straliotto R."/>
            <person name="de Faria S.M."/>
            <person name="Hungria M."/>
            <person name="Sousa Cavada B."/>
            <person name="Mercante F.M."/>
            <person name="Ribeiro de Vasconcelos A.T."/>
        </authorList>
    </citation>
    <scope>NUCLEOTIDE SEQUENCE [LARGE SCALE GENOMIC DNA]</scope>
    <source>
        <strain evidence="1 2">BR3459a</strain>
    </source>
</reference>
<dbReference type="Proteomes" id="UP000010105">
    <property type="component" value="Chromosome 2"/>
</dbReference>
<evidence type="ECO:0000313" key="2">
    <source>
        <dbReference type="Proteomes" id="UP000010105"/>
    </source>
</evidence>
<organism evidence="1 2">
    <name type="scientific">Paraburkholderia phenoliruptrix BR3459a</name>
    <dbReference type="NCBI Taxonomy" id="1229205"/>
    <lineage>
        <taxon>Bacteria</taxon>
        <taxon>Pseudomonadati</taxon>
        <taxon>Pseudomonadota</taxon>
        <taxon>Betaproteobacteria</taxon>
        <taxon>Burkholderiales</taxon>
        <taxon>Burkholderiaceae</taxon>
        <taxon>Paraburkholderia</taxon>
    </lineage>
</organism>
<dbReference type="EMBL" id="CP003864">
    <property type="protein sequence ID" value="AFT87717.1"/>
    <property type="molecule type" value="Genomic_DNA"/>
</dbReference>
<proteinExistence type="predicted"/>
<dbReference type="PATRIC" id="fig|1229205.11.peg.4088"/>